<proteinExistence type="inferred from homology"/>
<keyword evidence="7" id="KW-1185">Reference proteome</keyword>
<accession>A0A545TF75</accession>
<dbReference type="AlphaFoldDB" id="A0A545TF75"/>
<keyword evidence="2 6" id="KW-0489">Methyltransferase</keyword>
<feature type="compositionally biased region" description="Basic and acidic residues" evidence="5">
    <location>
        <begin position="7"/>
        <end position="22"/>
    </location>
</feature>
<protein>
    <recommendedName>
        <fullName evidence="4">Methyltransferase</fullName>
        <ecNumber evidence="4">2.1.1.-</ecNumber>
    </recommendedName>
</protein>
<feature type="region of interest" description="Disordered" evidence="5">
    <location>
        <begin position="1"/>
        <end position="38"/>
    </location>
</feature>
<dbReference type="GO" id="GO:0015948">
    <property type="term" value="P:methanogenesis"/>
    <property type="evidence" value="ECO:0007669"/>
    <property type="project" value="UniProtKB-UniRule"/>
</dbReference>
<name>A0A545TF75_9PROT</name>
<dbReference type="GO" id="GO:0032259">
    <property type="term" value="P:methylation"/>
    <property type="evidence" value="ECO:0007669"/>
    <property type="project" value="UniProtKB-KW"/>
</dbReference>
<dbReference type="GO" id="GO:0008168">
    <property type="term" value="F:methyltransferase activity"/>
    <property type="evidence" value="ECO:0007669"/>
    <property type="project" value="UniProtKB-KW"/>
</dbReference>
<keyword evidence="3 4" id="KW-0808">Transferase</keyword>
<sequence>MPAQTDEAVKTSGEKKPAPRDGRRGRKARRAQRAEGHAAAPAFITRRIPYYELLSEEGLQKIDDTADTILQEIGIEILGDPTALDLWRAAGADIQGERIRFPRGLVRRIIQATAPRSFVQHARNPARSVTIGGDSIVFVPAHGPPFVSDLEGGRRYGSLEDFRNPIKLAYASPWIHHSGGTICEPVDVPVNKRHLDMVYSHIRYSDKAFLGSITTTERALDSIELARIAFGQEFTDENCVIMGNVNVNSPLVYDGMVTEVIRAYAAANQGCVISPFILGGAMGPVTSAGAIAQAHAEAMVDVALTQLVRPGAPVIYGNFLSSMSLRSGAPTFGMPEPAVAYLAVGQLARRLGVPLRCGGSLTSSKVADAQATQESADSLTPALLSGANFILQAAGWLEGGLVMGYEKFVMDADHLGMMHSFMKGLPLDDNALALDAFREVGPGKHFFGCAHTMANYETAFFDSELADSSSYEQWRDNGKQDAVKRAHSRWTATLKSYEAPPLDQALDEELQAFIRNKKDAVEDAWY</sequence>
<evidence type="ECO:0000313" key="7">
    <source>
        <dbReference type="Proteomes" id="UP000315252"/>
    </source>
</evidence>
<evidence type="ECO:0000313" key="6">
    <source>
        <dbReference type="EMBL" id="TQV75868.1"/>
    </source>
</evidence>
<reference evidence="6 7" key="1">
    <citation type="submission" date="2019-06" db="EMBL/GenBank/DDBJ databases">
        <title>Whole genome sequence for Rhodospirillaceae sp. R148.</title>
        <authorList>
            <person name="Wang G."/>
        </authorList>
    </citation>
    <scope>NUCLEOTIDE SEQUENCE [LARGE SCALE GENOMIC DNA]</scope>
    <source>
        <strain evidence="6 7">R148</strain>
    </source>
</reference>
<gene>
    <name evidence="6" type="ORF">FKG95_23440</name>
</gene>
<dbReference type="RefSeq" id="WP_142898855.1">
    <property type="nucleotide sequence ID" value="NZ_ML660060.1"/>
</dbReference>
<dbReference type="InterPro" id="IPR038601">
    <property type="entry name" value="MttB-like_sf"/>
</dbReference>
<dbReference type="OrthoDB" id="5713681at2"/>
<dbReference type="Proteomes" id="UP000315252">
    <property type="component" value="Unassembled WGS sequence"/>
</dbReference>
<dbReference type="PIRSF" id="PIRSF037567">
    <property type="entry name" value="MTTB_MeTrfase"/>
    <property type="match status" value="1"/>
</dbReference>
<dbReference type="Gene3D" id="3.20.20.480">
    <property type="entry name" value="Trimethylamine methyltransferase-like"/>
    <property type="match status" value="1"/>
</dbReference>
<evidence type="ECO:0000256" key="4">
    <source>
        <dbReference type="PIRNR" id="PIRNR037567"/>
    </source>
</evidence>
<comment type="similarity">
    <text evidence="1 4">Belongs to the trimethylamine methyltransferase family.</text>
</comment>
<comment type="caution">
    <text evidence="6">The sequence shown here is derived from an EMBL/GenBank/DDBJ whole genome shotgun (WGS) entry which is preliminary data.</text>
</comment>
<evidence type="ECO:0000256" key="3">
    <source>
        <dbReference type="ARBA" id="ARBA00022679"/>
    </source>
</evidence>
<dbReference type="InterPro" id="IPR010426">
    <property type="entry name" value="MTTB_MeTrfase"/>
</dbReference>
<evidence type="ECO:0000256" key="5">
    <source>
        <dbReference type="SAM" id="MobiDB-lite"/>
    </source>
</evidence>
<evidence type="ECO:0000256" key="2">
    <source>
        <dbReference type="ARBA" id="ARBA00022603"/>
    </source>
</evidence>
<organism evidence="6 7">
    <name type="scientific">Denitrobaculum tricleocarpae</name>
    <dbReference type="NCBI Taxonomy" id="2591009"/>
    <lineage>
        <taxon>Bacteria</taxon>
        <taxon>Pseudomonadati</taxon>
        <taxon>Pseudomonadota</taxon>
        <taxon>Alphaproteobacteria</taxon>
        <taxon>Rhodospirillales</taxon>
        <taxon>Rhodospirillaceae</taxon>
        <taxon>Denitrobaculum</taxon>
    </lineage>
</organism>
<evidence type="ECO:0000256" key="1">
    <source>
        <dbReference type="ARBA" id="ARBA00007137"/>
    </source>
</evidence>
<dbReference type="Pfam" id="PF06253">
    <property type="entry name" value="MTTB"/>
    <property type="match status" value="1"/>
</dbReference>
<dbReference type="EC" id="2.1.1.-" evidence="4"/>
<dbReference type="EMBL" id="VHSH01000009">
    <property type="protein sequence ID" value="TQV75868.1"/>
    <property type="molecule type" value="Genomic_DNA"/>
</dbReference>